<dbReference type="SUPFAM" id="SSF52540">
    <property type="entry name" value="P-loop containing nucleoside triphosphate hydrolases"/>
    <property type="match status" value="2"/>
</dbReference>
<dbReference type="Pfam" id="PF00005">
    <property type="entry name" value="ABC_tran"/>
    <property type="match status" value="2"/>
</dbReference>
<name>A0ABW0LBQ7_9BACI</name>
<accession>A0ABW0LBQ7</accession>
<dbReference type="Pfam" id="PF16326">
    <property type="entry name" value="ABC_tran_CTD"/>
    <property type="match status" value="1"/>
</dbReference>
<feature type="domain" description="ABC transporter" evidence="4">
    <location>
        <begin position="320"/>
        <end position="539"/>
    </location>
</feature>
<dbReference type="InterPro" id="IPR003439">
    <property type="entry name" value="ABC_transporter-like_ATP-bd"/>
</dbReference>
<organism evidence="5 6">
    <name type="scientific">Lederbergia graminis</name>
    <dbReference type="NCBI Taxonomy" id="735518"/>
    <lineage>
        <taxon>Bacteria</taxon>
        <taxon>Bacillati</taxon>
        <taxon>Bacillota</taxon>
        <taxon>Bacilli</taxon>
        <taxon>Bacillales</taxon>
        <taxon>Bacillaceae</taxon>
        <taxon>Lederbergia</taxon>
    </lineage>
</organism>
<proteinExistence type="predicted"/>
<comment type="caution">
    <text evidence="5">The sequence shown here is derived from an EMBL/GenBank/DDBJ whole genome shotgun (WGS) entry which is preliminary data.</text>
</comment>
<evidence type="ECO:0000256" key="3">
    <source>
        <dbReference type="SAM" id="Coils"/>
    </source>
</evidence>
<protein>
    <submittedName>
        <fullName evidence="5">ABC-F family ATP-binding cassette domain-containing protein</fullName>
    </submittedName>
</protein>
<dbReference type="Gene3D" id="1.10.287.380">
    <property type="entry name" value="Valyl-tRNA synthetase, C-terminal domain"/>
    <property type="match status" value="1"/>
</dbReference>
<keyword evidence="6" id="KW-1185">Reference proteome</keyword>
<sequence>MNIFSVEQITKTYGEKTLFQNITFHINEREKIGIIGVNGTGKSSLLKLIAGIEEPDSGSFSHPKDFKIGYLAQSPELNDEYTILDQVFQSDAAIIKLMKAYEEILVQLEANPSNTKIQEKLFALQKRMDAENAWEASTNAKVILSKLGLNDVSRKIEHLSGGQKKRVALAQVLIETPDLLLLDEPTNHLDYETIKWLEGYISKYPKSVLFITHDRYFLDQTATRILELDNGNIYSNPGNYEDFIAAKALREEQEQQAEDKRRNLYRRELAWMKRGAKARSTKQKARKDRFEQLENELGKVSTNADVDIAIQGSRLGKQVFEFKHAYKAFPNQKILEDFNLLVKPGDRYGIVGKNGSGKSTLLNIIAGNIELDAGELSIGQTVKIAYYTQENEQLDENKRIISYIREAGEVIETKHGEKISATQMLERFLFPMHTHGTLIQKLSGGEKRRLYLLKLLMTKPNVLLMDEPTNDLDTATLTVLENYIDEFSGVVISVSHDRYYLDKTATQLLVFKGEGVIEKYYGTYSEYLQEQNEYEKTFTNNKPKIEEITKKKEEKPKKKKLSFHEQREWETIEDDISSIENKLEILTNELENVGTDFERAQELTNEIDKMNSDLEALISRWTYLSEIVEGS</sequence>
<dbReference type="InterPro" id="IPR051309">
    <property type="entry name" value="ABCF_ATPase"/>
</dbReference>
<dbReference type="PROSITE" id="PS50893">
    <property type="entry name" value="ABC_TRANSPORTER_2"/>
    <property type="match status" value="2"/>
</dbReference>
<dbReference type="CDD" id="cd03221">
    <property type="entry name" value="ABCF_EF-3"/>
    <property type="match status" value="2"/>
</dbReference>
<dbReference type="InterPro" id="IPR017871">
    <property type="entry name" value="ABC_transporter-like_CS"/>
</dbReference>
<dbReference type="Gene3D" id="3.40.50.300">
    <property type="entry name" value="P-loop containing nucleotide triphosphate hydrolases"/>
    <property type="match status" value="2"/>
</dbReference>
<dbReference type="Pfam" id="PF12848">
    <property type="entry name" value="ABC_tran_Xtn"/>
    <property type="match status" value="1"/>
</dbReference>
<dbReference type="PANTHER" id="PTHR42855:SF1">
    <property type="entry name" value="ABC TRANSPORTER DOMAIN-CONTAINING PROTEIN"/>
    <property type="match status" value="1"/>
</dbReference>
<gene>
    <name evidence="5" type="ORF">ACFPM4_01090</name>
</gene>
<keyword evidence="2 5" id="KW-0067">ATP-binding</keyword>
<dbReference type="InterPro" id="IPR032524">
    <property type="entry name" value="ABC_tran_C"/>
</dbReference>
<dbReference type="EMBL" id="JBHSMC010000001">
    <property type="protein sequence ID" value="MFC5463340.1"/>
    <property type="molecule type" value="Genomic_DNA"/>
</dbReference>
<evidence type="ECO:0000313" key="5">
    <source>
        <dbReference type="EMBL" id="MFC5463340.1"/>
    </source>
</evidence>
<dbReference type="InterPro" id="IPR003593">
    <property type="entry name" value="AAA+_ATPase"/>
</dbReference>
<evidence type="ECO:0000259" key="4">
    <source>
        <dbReference type="PROSITE" id="PS50893"/>
    </source>
</evidence>
<evidence type="ECO:0000256" key="2">
    <source>
        <dbReference type="ARBA" id="ARBA00022840"/>
    </source>
</evidence>
<feature type="domain" description="ABC transporter" evidence="4">
    <location>
        <begin position="4"/>
        <end position="255"/>
    </location>
</feature>
<feature type="coiled-coil region" evidence="3">
    <location>
        <begin position="569"/>
        <end position="620"/>
    </location>
</feature>
<evidence type="ECO:0000313" key="6">
    <source>
        <dbReference type="Proteomes" id="UP001596147"/>
    </source>
</evidence>
<keyword evidence="1" id="KW-0547">Nucleotide-binding</keyword>
<evidence type="ECO:0000256" key="1">
    <source>
        <dbReference type="ARBA" id="ARBA00022741"/>
    </source>
</evidence>
<dbReference type="GO" id="GO:0005524">
    <property type="term" value="F:ATP binding"/>
    <property type="evidence" value="ECO:0007669"/>
    <property type="project" value="UniProtKB-KW"/>
</dbReference>
<reference evidence="6" key="1">
    <citation type="journal article" date="2019" name="Int. J. Syst. Evol. Microbiol.">
        <title>The Global Catalogue of Microorganisms (GCM) 10K type strain sequencing project: providing services to taxonomists for standard genome sequencing and annotation.</title>
        <authorList>
            <consortium name="The Broad Institute Genomics Platform"/>
            <consortium name="The Broad Institute Genome Sequencing Center for Infectious Disease"/>
            <person name="Wu L."/>
            <person name="Ma J."/>
        </authorList>
    </citation>
    <scope>NUCLEOTIDE SEQUENCE [LARGE SCALE GENOMIC DNA]</scope>
    <source>
        <strain evidence="6">CGMCC 1.12237</strain>
    </source>
</reference>
<dbReference type="InterPro" id="IPR027417">
    <property type="entry name" value="P-loop_NTPase"/>
</dbReference>
<keyword evidence="3" id="KW-0175">Coiled coil</keyword>
<dbReference type="PROSITE" id="PS00211">
    <property type="entry name" value="ABC_TRANSPORTER_1"/>
    <property type="match status" value="1"/>
</dbReference>
<dbReference type="RefSeq" id="WP_144919870.1">
    <property type="nucleotide sequence ID" value="NZ_JBHSMC010000001.1"/>
</dbReference>
<dbReference type="SMART" id="SM00382">
    <property type="entry name" value="AAA"/>
    <property type="match status" value="2"/>
</dbReference>
<dbReference type="Proteomes" id="UP001596147">
    <property type="component" value="Unassembled WGS sequence"/>
</dbReference>
<dbReference type="InterPro" id="IPR032781">
    <property type="entry name" value="ABC_tran_Xtn"/>
</dbReference>
<dbReference type="PANTHER" id="PTHR42855">
    <property type="entry name" value="ABC TRANSPORTER ATP-BINDING SUBUNIT"/>
    <property type="match status" value="1"/>
</dbReference>
<dbReference type="InterPro" id="IPR037118">
    <property type="entry name" value="Val-tRNA_synth_C_sf"/>
</dbReference>